<dbReference type="EMBL" id="JAEFCI010001415">
    <property type="protein sequence ID" value="KAG5462922.1"/>
    <property type="molecule type" value="Genomic_DNA"/>
</dbReference>
<gene>
    <name evidence="2" type="ORF">BJ554DRAFT_2844</name>
</gene>
<proteinExistence type="predicted"/>
<organism evidence="2 3">
    <name type="scientific">Olpidium bornovanus</name>
    <dbReference type="NCBI Taxonomy" id="278681"/>
    <lineage>
        <taxon>Eukaryota</taxon>
        <taxon>Fungi</taxon>
        <taxon>Fungi incertae sedis</taxon>
        <taxon>Olpidiomycota</taxon>
        <taxon>Olpidiomycotina</taxon>
        <taxon>Olpidiomycetes</taxon>
        <taxon>Olpidiales</taxon>
        <taxon>Olpidiaceae</taxon>
        <taxon>Olpidium</taxon>
    </lineage>
</organism>
<accession>A0A8H8DM55</accession>
<sequence>KTPRVPSLPPRPTTRRPTVAFCPSRRVHPPFFRCRRPPSESFRSRPAKDGWDEEAEGLHRRQRMPGGLVLRDARARHLLFRRLRLKHTVCGFSRCSAKGEMVSVVLMSLRRARRPSSAIPPPPCSLAAVDAPQGFCDLKNNRRERQAKSGPF</sequence>
<protein>
    <submittedName>
        <fullName evidence="2">Uncharacterized protein</fullName>
    </submittedName>
</protein>
<dbReference type="Proteomes" id="UP000673691">
    <property type="component" value="Unassembled WGS sequence"/>
</dbReference>
<feature type="region of interest" description="Disordered" evidence="1">
    <location>
        <begin position="37"/>
        <end position="59"/>
    </location>
</feature>
<name>A0A8H8DM55_9FUNG</name>
<evidence type="ECO:0000313" key="2">
    <source>
        <dbReference type="EMBL" id="KAG5462922.1"/>
    </source>
</evidence>
<reference evidence="2 3" key="1">
    <citation type="journal article" name="Sci. Rep.">
        <title>Genome-scale phylogenetic analyses confirm Olpidium as the closest living zoosporic fungus to the non-flagellated, terrestrial fungi.</title>
        <authorList>
            <person name="Chang Y."/>
            <person name="Rochon D."/>
            <person name="Sekimoto S."/>
            <person name="Wang Y."/>
            <person name="Chovatia M."/>
            <person name="Sandor L."/>
            <person name="Salamov A."/>
            <person name="Grigoriev I.V."/>
            <person name="Stajich J.E."/>
            <person name="Spatafora J.W."/>
        </authorList>
    </citation>
    <scope>NUCLEOTIDE SEQUENCE [LARGE SCALE GENOMIC DNA]</scope>
    <source>
        <strain evidence="2">S191</strain>
    </source>
</reference>
<dbReference type="AlphaFoldDB" id="A0A8H8DM55"/>
<keyword evidence="3" id="KW-1185">Reference proteome</keyword>
<evidence type="ECO:0000313" key="3">
    <source>
        <dbReference type="Proteomes" id="UP000673691"/>
    </source>
</evidence>
<comment type="caution">
    <text evidence="2">The sequence shown here is derived from an EMBL/GenBank/DDBJ whole genome shotgun (WGS) entry which is preliminary data.</text>
</comment>
<evidence type="ECO:0000256" key="1">
    <source>
        <dbReference type="SAM" id="MobiDB-lite"/>
    </source>
</evidence>
<feature type="non-terminal residue" evidence="2">
    <location>
        <position position="1"/>
    </location>
</feature>